<proteinExistence type="predicted"/>
<protein>
    <submittedName>
        <fullName evidence="1">Uncharacterized protein</fullName>
    </submittedName>
</protein>
<name>A0A1M5EEU7_9FLAO</name>
<dbReference type="OrthoDB" id="796355at2"/>
<evidence type="ECO:0000313" key="2">
    <source>
        <dbReference type="Proteomes" id="UP000184147"/>
    </source>
</evidence>
<sequence>MNNTITVLPIEEMRIVKRIDLLTQNKNNIEIRIGFIVYEREFSPDYKFVEKKKDEKDFLYLSTYPKQEDYPSDEIDELILSSIKNTFSNARIHSELLFSSFDTDNLKRLIERPNEKANFIVRPEFYGQDLAFLVGKSFNAFFKNINVYVDGSSELIKHLTFNGYCKFENHEEVYSRLDKIKFL</sequence>
<dbReference type="STRING" id="1124188.SAMN05444377_1198"/>
<dbReference type="Proteomes" id="UP000184147">
    <property type="component" value="Unassembled WGS sequence"/>
</dbReference>
<evidence type="ECO:0000313" key="1">
    <source>
        <dbReference type="EMBL" id="SHF77707.1"/>
    </source>
</evidence>
<keyword evidence="2" id="KW-1185">Reference proteome</keyword>
<dbReference type="AlphaFoldDB" id="A0A1M5EEU7"/>
<reference evidence="1 2" key="1">
    <citation type="submission" date="2016-11" db="EMBL/GenBank/DDBJ databases">
        <authorList>
            <person name="Jaros S."/>
            <person name="Januszkiewicz K."/>
            <person name="Wedrychowicz H."/>
        </authorList>
    </citation>
    <scope>NUCLEOTIDE SEQUENCE [LARGE SCALE GENOMIC DNA]</scope>
    <source>
        <strain evidence="1 2">DSM 25660</strain>
    </source>
</reference>
<dbReference type="RefSeq" id="WP_143161813.1">
    <property type="nucleotide sequence ID" value="NZ_FQVQ01000019.1"/>
</dbReference>
<gene>
    <name evidence="1" type="ORF">SAMN05444377_1198</name>
</gene>
<dbReference type="EMBL" id="FQVQ01000019">
    <property type="protein sequence ID" value="SHF77707.1"/>
    <property type="molecule type" value="Genomic_DNA"/>
</dbReference>
<organism evidence="1 2">
    <name type="scientific">Flavobacterium fontis</name>
    <dbReference type="NCBI Taxonomy" id="1124188"/>
    <lineage>
        <taxon>Bacteria</taxon>
        <taxon>Pseudomonadati</taxon>
        <taxon>Bacteroidota</taxon>
        <taxon>Flavobacteriia</taxon>
        <taxon>Flavobacteriales</taxon>
        <taxon>Flavobacteriaceae</taxon>
        <taxon>Flavobacterium</taxon>
    </lineage>
</organism>
<accession>A0A1M5EEU7</accession>